<name>A0A0M0H010_ANEMI</name>
<gene>
    <name evidence="2" type="ORF">AF333_07840</name>
</gene>
<dbReference type="AlphaFoldDB" id="A0A0M0H010"/>
<sequence>MKEEPGLKRRAYRYDDCDSYSCNEDKKSSDRKFSALDPNCCHPMDDDTVEQEATQVESTVQKSNEWILVKDSCDVTVETTDTKAAVNLQAALQFAIAAVIDISVLSSDKDVRVSQELLQKIHVKQVNNQKTVIENSRGVKVRTTDIDLSINIQLLAQILAALVAKIDIG</sequence>
<feature type="domain" description="Spore coat protein X/V" evidence="1">
    <location>
        <begin position="48"/>
        <end position="104"/>
    </location>
</feature>
<dbReference type="EMBL" id="LGUG01000004">
    <property type="protein sequence ID" value="KON95409.1"/>
    <property type="molecule type" value="Genomic_DNA"/>
</dbReference>
<keyword evidence="3" id="KW-1185">Reference proteome</keyword>
<evidence type="ECO:0000313" key="3">
    <source>
        <dbReference type="Proteomes" id="UP000037269"/>
    </source>
</evidence>
<dbReference type="OrthoDB" id="2680713at2"/>
<dbReference type="GO" id="GO:0031160">
    <property type="term" value="C:spore wall"/>
    <property type="evidence" value="ECO:0007669"/>
    <property type="project" value="InterPro"/>
</dbReference>
<dbReference type="STRING" id="47500.AF333_07840"/>
<organism evidence="2 3">
    <name type="scientific">Aneurinibacillus migulanus</name>
    <name type="common">Bacillus migulanus</name>
    <dbReference type="NCBI Taxonomy" id="47500"/>
    <lineage>
        <taxon>Bacteria</taxon>
        <taxon>Bacillati</taxon>
        <taxon>Bacillota</taxon>
        <taxon>Bacilli</taxon>
        <taxon>Bacillales</taxon>
        <taxon>Paenibacillaceae</taxon>
        <taxon>Aneurinibacillus group</taxon>
        <taxon>Aneurinibacillus</taxon>
    </lineage>
</organism>
<evidence type="ECO:0000259" key="1">
    <source>
        <dbReference type="Pfam" id="PF07552"/>
    </source>
</evidence>
<reference evidence="2 3" key="1">
    <citation type="submission" date="2015-07" db="EMBL/GenBank/DDBJ databases">
        <title>Fjat-14205 dsm 2895.</title>
        <authorList>
            <person name="Liu B."/>
            <person name="Wang J."/>
            <person name="Zhu Y."/>
            <person name="Liu G."/>
            <person name="Chen Q."/>
            <person name="Chen Z."/>
            <person name="Lan J."/>
            <person name="Che J."/>
            <person name="Ge C."/>
            <person name="Shi H."/>
            <person name="Pan Z."/>
            <person name="Liu X."/>
        </authorList>
    </citation>
    <scope>NUCLEOTIDE SEQUENCE [LARGE SCALE GENOMIC DNA]</scope>
    <source>
        <strain evidence="2 3">DSM 2895</strain>
    </source>
</reference>
<accession>A0A0M0H010</accession>
<dbReference type="Pfam" id="PF07552">
    <property type="entry name" value="Coat_X"/>
    <property type="match status" value="2"/>
</dbReference>
<feature type="domain" description="Spore coat protein X/V" evidence="1">
    <location>
        <begin position="112"/>
        <end position="168"/>
    </location>
</feature>
<dbReference type="PATRIC" id="fig|47500.12.peg.5276"/>
<protein>
    <recommendedName>
        <fullName evidence="1">Spore coat protein X/V domain-containing protein</fullName>
    </recommendedName>
</protein>
<comment type="caution">
    <text evidence="2">The sequence shown here is derived from an EMBL/GenBank/DDBJ whole genome shotgun (WGS) entry which is preliminary data.</text>
</comment>
<proteinExistence type="predicted"/>
<evidence type="ECO:0000313" key="2">
    <source>
        <dbReference type="EMBL" id="KON95409.1"/>
    </source>
</evidence>
<dbReference type="Proteomes" id="UP000037269">
    <property type="component" value="Unassembled WGS sequence"/>
</dbReference>
<dbReference type="GO" id="GO:0030435">
    <property type="term" value="P:sporulation resulting in formation of a cellular spore"/>
    <property type="evidence" value="ECO:0007669"/>
    <property type="project" value="InterPro"/>
</dbReference>
<dbReference type="InterPro" id="IPR011428">
    <property type="entry name" value="Spore_coat_X/V"/>
</dbReference>